<evidence type="ECO:0000313" key="2">
    <source>
        <dbReference type="Proteomes" id="UP000320244"/>
    </source>
</evidence>
<accession>A0A563DXZ7</accession>
<sequence>MRPVPLDEAVALIVRAARSASVGQPRTVIVGIDGRSGAGKTTTADLVATCLGSAQVVHMDDFYTGWHGLAQSVPRLAQDVLAPVCRGEHAGYRRYDWVTQAYAESIRVLPGRFLVVEGCGSTTGPARICTDVRVWLDAPPAVRRRRGLARDGDAYRPMWSMWRDQEDDLFRRDHTRDHAHLSFSTG</sequence>
<name>A0A563DXZ7_9MICO</name>
<dbReference type="Proteomes" id="UP000320244">
    <property type="component" value="Unassembled WGS sequence"/>
</dbReference>
<evidence type="ECO:0008006" key="3">
    <source>
        <dbReference type="Google" id="ProtNLM"/>
    </source>
</evidence>
<dbReference type="RefSeq" id="WP_146318185.1">
    <property type="nucleotide sequence ID" value="NZ_VCQV01000024.1"/>
</dbReference>
<comment type="caution">
    <text evidence="1">The sequence shown here is derived from an EMBL/GenBank/DDBJ whole genome shotgun (WGS) entry which is preliminary data.</text>
</comment>
<gene>
    <name evidence="1" type="ORF">FGL98_15820</name>
</gene>
<dbReference type="Gene3D" id="3.40.50.300">
    <property type="entry name" value="P-loop containing nucleotide triphosphate hydrolases"/>
    <property type="match status" value="1"/>
</dbReference>
<dbReference type="EMBL" id="VCQV01000024">
    <property type="protein sequence ID" value="TWP34823.1"/>
    <property type="molecule type" value="Genomic_DNA"/>
</dbReference>
<keyword evidence="2" id="KW-1185">Reference proteome</keyword>
<dbReference type="OrthoDB" id="3237545at2"/>
<organism evidence="1 2">
    <name type="scientific">Leekyejoonella antrihumi</name>
    <dbReference type="NCBI Taxonomy" id="1660198"/>
    <lineage>
        <taxon>Bacteria</taxon>
        <taxon>Bacillati</taxon>
        <taxon>Actinomycetota</taxon>
        <taxon>Actinomycetes</taxon>
        <taxon>Micrococcales</taxon>
        <taxon>Dermacoccaceae</taxon>
        <taxon>Leekyejoonella</taxon>
    </lineage>
</organism>
<dbReference type="InterPro" id="IPR027417">
    <property type="entry name" value="P-loop_NTPase"/>
</dbReference>
<proteinExistence type="predicted"/>
<reference evidence="1 2" key="1">
    <citation type="submission" date="2019-05" db="EMBL/GenBank/DDBJ databases">
        <authorList>
            <person name="Lee S.D."/>
        </authorList>
    </citation>
    <scope>NUCLEOTIDE SEQUENCE [LARGE SCALE GENOMIC DNA]</scope>
    <source>
        <strain evidence="1 2">C5-26</strain>
    </source>
</reference>
<reference evidence="1 2" key="2">
    <citation type="submission" date="2019-08" db="EMBL/GenBank/DDBJ databases">
        <title>Jejuicoccus antrihumi gen. nov., sp. nov., a new member of the family Dermacoccaceae isolated from a cave.</title>
        <authorList>
            <person name="Schumann P."/>
            <person name="Kim I.S."/>
        </authorList>
    </citation>
    <scope>NUCLEOTIDE SEQUENCE [LARGE SCALE GENOMIC DNA]</scope>
    <source>
        <strain evidence="1 2">C5-26</strain>
    </source>
</reference>
<evidence type="ECO:0000313" key="1">
    <source>
        <dbReference type="EMBL" id="TWP34823.1"/>
    </source>
</evidence>
<dbReference type="SUPFAM" id="SSF52540">
    <property type="entry name" value="P-loop containing nucleoside triphosphate hydrolases"/>
    <property type="match status" value="1"/>
</dbReference>
<dbReference type="AlphaFoldDB" id="A0A563DXZ7"/>
<protein>
    <recommendedName>
        <fullName evidence="3">Uridine kinase</fullName>
    </recommendedName>
</protein>